<dbReference type="EMBL" id="CAKMMG010000001">
    <property type="protein sequence ID" value="CAH1194898.1"/>
    <property type="molecule type" value="Genomic_DNA"/>
</dbReference>
<reference evidence="1" key="1">
    <citation type="submission" date="2022-01" db="EMBL/GenBank/DDBJ databases">
        <authorList>
            <person name="Criscuolo A."/>
        </authorList>
    </citation>
    <scope>NUCLEOTIDE SEQUENCE</scope>
    <source>
        <strain evidence="1">CIP111892</strain>
    </source>
</reference>
<evidence type="ECO:0000313" key="1">
    <source>
        <dbReference type="EMBL" id="CAH1194898.1"/>
    </source>
</evidence>
<keyword evidence="2" id="KW-1185">Reference proteome</keyword>
<sequence length="176" mass="20282">MNEEFLQARELFVRYSGSLVQMHREGALKTYQEYNITKDTEQQWLQELAGDYLQRLSIRDWEAVAGLETLSKQYQDPIIVDKTASFAYRNIMSADSIVRLMYAEGLVGIIRAHKLLISREQLFSACRTAVQILEAVIIQPLVLDPGHELQQLGLRDKRTLNSRAKKSIEEVEKLLN</sequence>
<comment type="caution">
    <text evidence="1">The sequence shown here is derived from an EMBL/GenBank/DDBJ whole genome shotgun (WGS) entry which is preliminary data.</text>
</comment>
<evidence type="ECO:0000313" key="2">
    <source>
        <dbReference type="Proteomes" id="UP000838324"/>
    </source>
</evidence>
<name>A0ABN8G4E9_9BACL</name>
<protein>
    <submittedName>
        <fullName evidence="1">Uncharacterized protein</fullName>
    </submittedName>
</protein>
<gene>
    <name evidence="1" type="ORF">PAECIP111892_01913</name>
</gene>
<dbReference type="Proteomes" id="UP000838324">
    <property type="component" value="Unassembled WGS sequence"/>
</dbReference>
<organism evidence="1 2">
    <name type="scientific">Paenibacillus auburnensis</name>
    <dbReference type="NCBI Taxonomy" id="2905649"/>
    <lineage>
        <taxon>Bacteria</taxon>
        <taxon>Bacillati</taxon>
        <taxon>Bacillota</taxon>
        <taxon>Bacilli</taxon>
        <taxon>Bacillales</taxon>
        <taxon>Paenibacillaceae</taxon>
        <taxon>Paenibacillus</taxon>
    </lineage>
</organism>
<accession>A0ABN8G4E9</accession>
<proteinExistence type="predicted"/>
<dbReference type="RefSeq" id="WP_236332190.1">
    <property type="nucleotide sequence ID" value="NZ_CAKMMG010000001.1"/>
</dbReference>